<evidence type="ECO:0000313" key="1">
    <source>
        <dbReference type="EMBL" id="MER2493332.1"/>
    </source>
</evidence>
<dbReference type="Proteomes" id="UP001467690">
    <property type="component" value="Unassembled WGS sequence"/>
</dbReference>
<organism evidence="1 2">
    <name type="scientific">Catenovulum sediminis</name>
    <dbReference type="NCBI Taxonomy" id="1740262"/>
    <lineage>
        <taxon>Bacteria</taxon>
        <taxon>Pseudomonadati</taxon>
        <taxon>Pseudomonadota</taxon>
        <taxon>Gammaproteobacteria</taxon>
        <taxon>Alteromonadales</taxon>
        <taxon>Alteromonadaceae</taxon>
        <taxon>Catenovulum</taxon>
    </lineage>
</organism>
<reference evidence="1 2" key="1">
    <citation type="submission" date="2024-06" db="EMBL/GenBank/DDBJ databases">
        <authorList>
            <person name="Chen R.Y."/>
        </authorList>
    </citation>
    <scope>NUCLEOTIDE SEQUENCE [LARGE SCALE GENOMIC DNA]</scope>
    <source>
        <strain evidence="1 2">D2</strain>
    </source>
</reference>
<dbReference type="InterPro" id="IPR007833">
    <property type="entry name" value="Capsule_polysaccharide_synth"/>
</dbReference>
<dbReference type="EMBL" id="JBELOE010000259">
    <property type="protein sequence ID" value="MER2493332.1"/>
    <property type="molecule type" value="Genomic_DNA"/>
</dbReference>
<dbReference type="RefSeq" id="WP_350402555.1">
    <property type="nucleotide sequence ID" value="NZ_JBELOE010000259.1"/>
</dbReference>
<evidence type="ECO:0000313" key="2">
    <source>
        <dbReference type="Proteomes" id="UP001467690"/>
    </source>
</evidence>
<comment type="caution">
    <text evidence="1">The sequence shown here is derived from an EMBL/GenBank/DDBJ whole genome shotgun (WGS) entry which is preliminary data.</text>
</comment>
<name>A0ABV1RKP8_9ALTE</name>
<dbReference type="CDD" id="cd16439">
    <property type="entry name" value="beta_Kdo_transferase_KpsC_2"/>
    <property type="match status" value="1"/>
</dbReference>
<accession>A0ABV1RKP8</accession>
<protein>
    <submittedName>
        <fullName evidence="1">Capsular polysaccharide biosynthesis protein</fullName>
    </submittedName>
</protein>
<dbReference type="CDD" id="cd16440">
    <property type="entry name" value="beta_Kdo_transferase_KpsC_1"/>
    <property type="match status" value="1"/>
</dbReference>
<sequence>MKLFSTPKVQQKSGVFFLNHSTDVNENALGWGLKPSAARAKVYADQHNLPFWRVEDGFIGYLNHPTAKSNLLSLSVDTTGIYYDATNPSDMEAYIAAGIPEQFSARLNLSNDEYVSSRDHRNLTARVQAFRQSLIDNQITKYNLCGQAQNAPLLERNAVLVIDQTFGDLSVEYSYASADSFKKMLQAALDENPNSTIYIKTHPDVLLGKKTGFIQTEWVKAEWLASKKVQFIYQACNPIALIQQVERVYTVCSQMGFEALLNSKHVVTFGAPFYAGWGLTDDRGKIPQRRLQLKSERGVVSIDDLVFAAYFCYVRYVHPISKKRCEPEDIAHFIQLQKGVAGNNSHHNKRFDTLYCCDFSLWKRAFLPYFLRHYAKSVKFIKSENIHNLKAKKNDGLLIWGAKPLPEKTPEHLKTNILRCEDGFVRSIGLGADLRRPASLVIDKTGIYFDPRQPSDLENILQNKVFNKTEIKRAEKLITLLVQSKVSKYNVAQVSTELDAFQPDGKKVILVVGQVEDDASIQTGCPKTKTNSSLLKQVRQQNPDAYLVYKPHPDVLSGNRTGDIPQIEVESLADLQVQTTSIIEMIELADELHTMSSLAGFEALLRGKKVHCYGMPFYAGWGLTHDDLVITRRTKKLTLAELVHGSLIDYPKYIDWESGFFTTPEQIIEGFTGKAEQFAGRSQLNTFFSRNWRKIRFIVEALTYKQTS</sequence>
<keyword evidence="2" id="KW-1185">Reference proteome</keyword>
<dbReference type="Pfam" id="PF05159">
    <property type="entry name" value="Capsule_synth"/>
    <property type="match status" value="3"/>
</dbReference>
<gene>
    <name evidence="1" type="ORF">ABS311_15740</name>
</gene>
<proteinExistence type="predicted"/>